<evidence type="ECO:0000259" key="6">
    <source>
        <dbReference type="PROSITE" id="PS50600"/>
    </source>
</evidence>
<proteinExistence type="inferred from homology"/>
<dbReference type="Pfam" id="PF02902">
    <property type="entry name" value="Peptidase_C48"/>
    <property type="match status" value="1"/>
</dbReference>
<feature type="region of interest" description="Disordered" evidence="5">
    <location>
        <begin position="167"/>
        <end position="187"/>
    </location>
</feature>
<comment type="similarity">
    <text evidence="1">Belongs to the peptidase C48 family.</text>
</comment>
<evidence type="ECO:0000313" key="7">
    <source>
        <dbReference type="EMBL" id="EGZ26800.1"/>
    </source>
</evidence>
<evidence type="ECO:0000256" key="1">
    <source>
        <dbReference type="ARBA" id="ARBA00005234"/>
    </source>
</evidence>
<reference evidence="7 8" key="1">
    <citation type="journal article" date="2006" name="Science">
        <title>Phytophthora genome sequences uncover evolutionary origins and mechanisms of pathogenesis.</title>
        <authorList>
            <person name="Tyler B.M."/>
            <person name="Tripathy S."/>
            <person name="Zhang X."/>
            <person name="Dehal P."/>
            <person name="Jiang R.H."/>
            <person name="Aerts A."/>
            <person name="Arredondo F.D."/>
            <person name="Baxter L."/>
            <person name="Bensasson D."/>
            <person name="Beynon J.L."/>
            <person name="Chapman J."/>
            <person name="Damasceno C.M."/>
            <person name="Dorrance A.E."/>
            <person name="Dou D."/>
            <person name="Dickerman A.W."/>
            <person name="Dubchak I.L."/>
            <person name="Garbelotto M."/>
            <person name="Gijzen M."/>
            <person name="Gordon S.G."/>
            <person name="Govers F."/>
            <person name="Grunwald N.J."/>
            <person name="Huang W."/>
            <person name="Ivors K.L."/>
            <person name="Jones R.W."/>
            <person name="Kamoun S."/>
            <person name="Krampis K."/>
            <person name="Lamour K.H."/>
            <person name="Lee M.K."/>
            <person name="McDonald W.H."/>
            <person name="Medina M."/>
            <person name="Meijer H.J."/>
            <person name="Nordberg E.K."/>
            <person name="Maclean D.J."/>
            <person name="Ospina-Giraldo M.D."/>
            <person name="Morris P.F."/>
            <person name="Phuntumart V."/>
            <person name="Putnam N.H."/>
            <person name="Rash S."/>
            <person name="Rose J.K."/>
            <person name="Sakihama Y."/>
            <person name="Salamov A.A."/>
            <person name="Savidor A."/>
            <person name="Scheuring C.F."/>
            <person name="Smith B.M."/>
            <person name="Sobral B.W."/>
            <person name="Terry A."/>
            <person name="Torto-Alalibo T.A."/>
            <person name="Win J."/>
            <person name="Xu Z."/>
            <person name="Zhang H."/>
            <person name="Grigoriev I.V."/>
            <person name="Rokhsar D.S."/>
            <person name="Boore J.L."/>
        </authorList>
    </citation>
    <scope>NUCLEOTIDE SEQUENCE [LARGE SCALE GENOMIC DNA]</scope>
    <source>
        <strain evidence="7 8">P6497</strain>
    </source>
</reference>
<dbReference type="PANTHER" id="PTHR46915">
    <property type="entry name" value="UBIQUITIN-LIKE PROTEASE 4-RELATED"/>
    <property type="match status" value="1"/>
</dbReference>
<feature type="domain" description="Ubiquitin-like protease family profile" evidence="6">
    <location>
        <begin position="1"/>
        <end position="124"/>
    </location>
</feature>
<accession>G4YE93</accession>
<dbReference type="InParanoid" id="G4YE93"/>
<dbReference type="Gene3D" id="3.40.395.10">
    <property type="entry name" value="Adenoviral Proteinase, Chain A"/>
    <property type="match status" value="1"/>
</dbReference>
<gene>
    <name evidence="7" type="ORF">PHYSODRAFT_467362</name>
</gene>
<evidence type="ECO:0000313" key="8">
    <source>
        <dbReference type="Proteomes" id="UP000002640"/>
    </source>
</evidence>
<dbReference type="KEGG" id="psoj:PHYSODRAFT_467362"/>
<keyword evidence="3" id="KW-0378">Hydrolase</keyword>
<organism evidence="7 8">
    <name type="scientific">Phytophthora sojae (strain P6497)</name>
    <name type="common">Soybean stem and root rot agent</name>
    <name type="synonym">Phytophthora megasperma f. sp. glycines</name>
    <dbReference type="NCBI Taxonomy" id="1094619"/>
    <lineage>
        <taxon>Eukaryota</taxon>
        <taxon>Sar</taxon>
        <taxon>Stramenopiles</taxon>
        <taxon>Oomycota</taxon>
        <taxon>Peronosporomycetes</taxon>
        <taxon>Peronosporales</taxon>
        <taxon>Peronosporaceae</taxon>
        <taxon>Phytophthora</taxon>
    </lineage>
</organism>
<dbReference type="GO" id="GO:0006508">
    <property type="term" value="P:proteolysis"/>
    <property type="evidence" value="ECO:0007669"/>
    <property type="project" value="UniProtKB-KW"/>
</dbReference>
<dbReference type="AlphaFoldDB" id="G4YE93"/>
<protein>
    <recommendedName>
        <fullName evidence="6">Ubiquitin-like protease family profile domain-containing protein</fullName>
    </recommendedName>
</protein>
<dbReference type="STRING" id="1094619.G4YE93"/>
<keyword evidence="2" id="KW-0645">Protease</keyword>
<dbReference type="PROSITE" id="PS50600">
    <property type="entry name" value="ULP_PROTEASE"/>
    <property type="match status" value="1"/>
</dbReference>
<dbReference type="InterPro" id="IPR038765">
    <property type="entry name" value="Papain-like_cys_pep_sf"/>
</dbReference>
<sequence>MAREQGVVCCCGSELYGLIEIARYTRNPRLKLRLFEELAEQFDWSTYRYVLLPVSGRNHWSLVIVENFTTAEPTKLYHVNSLRKAHSSAYAFDVLECAFAFDTTPQQSNMVECGIYVLYYMEVISKRVAEEKPASIQQDNASWIASGFNVTKASAYRNELHSRLSPAWPQQSLERSQTIAGLDRRPS</sequence>
<keyword evidence="4" id="KW-0788">Thiol protease</keyword>
<feature type="compositionally biased region" description="Polar residues" evidence="5">
    <location>
        <begin position="168"/>
        <end position="179"/>
    </location>
</feature>
<name>G4YE93_PHYSP</name>
<evidence type="ECO:0000256" key="4">
    <source>
        <dbReference type="ARBA" id="ARBA00022807"/>
    </source>
</evidence>
<evidence type="ECO:0000256" key="5">
    <source>
        <dbReference type="SAM" id="MobiDB-lite"/>
    </source>
</evidence>
<dbReference type="SUPFAM" id="SSF54001">
    <property type="entry name" value="Cysteine proteinases"/>
    <property type="match status" value="1"/>
</dbReference>
<dbReference type="EMBL" id="JH159151">
    <property type="protein sequence ID" value="EGZ26800.1"/>
    <property type="molecule type" value="Genomic_DNA"/>
</dbReference>
<evidence type="ECO:0000256" key="3">
    <source>
        <dbReference type="ARBA" id="ARBA00022801"/>
    </source>
</evidence>
<evidence type="ECO:0000256" key="2">
    <source>
        <dbReference type="ARBA" id="ARBA00022670"/>
    </source>
</evidence>
<dbReference type="Proteomes" id="UP000002640">
    <property type="component" value="Unassembled WGS sequence"/>
</dbReference>
<dbReference type="PANTHER" id="PTHR46915:SF2">
    <property type="entry name" value="UBIQUITIN-LIKE PROTEASE 4"/>
    <property type="match status" value="1"/>
</dbReference>
<dbReference type="RefSeq" id="XP_009514075.1">
    <property type="nucleotide sequence ID" value="XM_009515780.1"/>
</dbReference>
<dbReference type="GO" id="GO:0008234">
    <property type="term" value="F:cysteine-type peptidase activity"/>
    <property type="evidence" value="ECO:0007669"/>
    <property type="project" value="UniProtKB-KW"/>
</dbReference>
<dbReference type="GO" id="GO:0016926">
    <property type="term" value="P:protein desumoylation"/>
    <property type="evidence" value="ECO:0007669"/>
    <property type="project" value="UniProtKB-ARBA"/>
</dbReference>
<dbReference type="InterPro" id="IPR003653">
    <property type="entry name" value="Peptidase_C48_C"/>
</dbReference>
<keyword evidence="8" id="KW-1185">Reference proteome</keyword>
<dbReference type="GeneID" id="20653547"/>